<proteinExistence type="predicted"/>
<reference evidence="1 2" key="1">
    <citation type="submission" date="2023-07" db="EMBL/GenBank/DDBJ databases">
        <title>Comparative genomics of wheat-associated soil bacteria to identify genetic determinants of phenazine resistance.</title>
        <authorList>
            <person name="Mouncey N."/>
        </authorList>
    </citation>
    <scope>NUCLEOTIDE SEQUENCE [LARGE SCALE GENOMIC DNA]</scope>
    <source>
        <strain evidence="1 2">W4I11</strain>
    </source>
</reference>
<sequence>MDKFQTAILVVRGSTRLTMMVCLQGVKCTTLAALVATL</sequence>
<comment type="caution">
    <text evidence="1">The sequence shown here is derived from an EMBL/GenBank/DDBJ whole genome shotgun (WGS) entry which is preliminary data.</text>
</comment>
<evidence type="ECO:0000313" key="2">
    <source>
        <dbReference type="Proteomes" id="UP001237780"/>
    </source>
</evidence>
<dbReference type="Proteomes" id="UP001237780">
    <property type="component" value="Unassembled WGS sequence"/>
</dbReference>
<dbReference type="EMBL" id="JAUSZT010000003">
    <property type="protein sequence ID" value="MDQ0997343.1"/>
    <property type="molecule type" value="Genomic_DNA"/>
</dbReference>
<accession>A0ABU0SC66</accession>
<protein>
    <submittedName>
        <fullName evidence="1">Uncharacterized protein</fullName>
    </submittedName>
</protein>
<evidence type="ECO:0000313" key="1">
    <source>
        <dbReference type="EMBL" id="MDQ0997343.1"/>
    </source>
</evidence>
<gene>
    <name evidence="1" type="ORF">QFZ34_002525</name>
</gene>
<keyword evidence="2" id="KW-1185">Reference proteome</keyword>
<name>A0ABU0SC66_9HYPH</name>
<organism evidence="1 2">
    <name type="scientific">Phyllobacterium ifriqiyense</name>
    <dbReference type="NCBI Taxonomy" id="314238"/>
    <lineage>
        <taxon>Bacteria</taxon>
        <taxon>Pseudomonadati</taxon>
        <taxon>Pseudomonadota</taxon>
        <taxon>Alphaproteobacteria</taxon>
        <taxon>Hyphomicrobiales</taxon>
        <taxon>Phyllobacteriaceae</taxon>
        <taxon>Phyllobacterium</taxon>
    </lineage>
</organism>